<sequence>MVYQFILPSVALCSFFLRHMPLQGGRLKAVIGAAGGSSIPAAIIQVFQNHFVKGKDPLFSVMAPRYYHLLYPNVLYYESYKSVIGDQYEAPAQTRAVLKKKGHKLRAATGWAICTFVVLESENSNSSRLVAVSDPRKGGFPAGY</sequence>
<comment type="caution">
    <text evidence="2">The sequence shown here is derived from an EMBL/GenBank/DDBJ whole genome shotgun (WGS) entry which is preliminary data.</text>
</comment>
<dbReference type="InterPro" id="IPR000101">
    <property type="entry name" value="GGT_peptidase"/>
</dbReference>
<dbReference type="InterPro" id="IPR029055">
    <property type="entry name" value="Ntn_hydrolases_N"/>
</dbReference>
<dbReference type="PANTHER" id="PTHR11686:SF34">
    <property type="entry name" value="GLUTATHIONE HYDROLASE 1-RELATED"/>
    <property type="match status" value="1"/>
</dbReference>
<dbReference type="PANTHER" id="PTHR11686">
    <property type="entry name" value="GAMMA GLUTAMYL TRANSPEPTIDASE"/>
    <property type="match status" value="1"/>
</dbReference>
<dbReference type="AlphaFoldDB" id="A0ABC8UVT5"/>
<proteinExistence type="predicted"/>
<dbReference type="Gene3D" id="3.60.20.40">
    <property type="match status" value="1"/>
</dbReference>
<organism evidence="2 3">
    <name type="scientific">Ilex paraguariensis</name>
    <name type="common">yerba mate</name>
    <dbReference type="NCBI Taxonomy" id="185542"/>
    <lineage>
        <taxon>Eukaryota</taxon>
        <taxon>Viridiplantae</taxon>
        <taxon>Streptophyta</taxon>
        <taxon>Embryophyta</taxon>
        <taxon>Tracheophyta</taxon>
        <taxon>Spermatophyta</taxon>
        <taxon>Magnoliopsida</taxon>
        <taxon>eudicotyledons</taxon>
        <taxon>Gunneridae</taxon>
        <taxon>Pentapetalae</taxon>
        <taxon>asterids</taxon>
        <taxon>campanulids</taxon>
        <taxon>Aquifoliales</taxon>
        <taxon>Aquifoliaceae</taxon>
        <taxon>Ilex</taxon>
    </lineage>
</organism>
<gene>
    <name evidence="2" type="ORF">ILEXP_LOCUS55515</name>
</gene>
<protein>
    <submittedName>
        <fullName evidence="2">Uncharacterized protein</fullName>
    </submittedName>
</protein>
<dbReference type="Pfam" id="PF01019">
    <property type="entry name" value="G_glu_transpept"/>
    <property type="match status" value="1"/>
</dbReference>
<dbReference type="SUPFAM" id="SSF56235">
    <property type="entry name" value="N-terminal nucleophile aminohydrolases (Ntn hydrolases)"/>
    <property type="match status" value="1"/>
</dbReference>
<name>A0ABC8UVT5_9AQUA</name>
<dbReference type="Proteomes" id="UP001642360">
    <property type="component" value="Unassembled WGS sequence"/>
</dbReference>
<dbReference type="InterPro" id="IPR043137">
    <property type="entry name" value="GGT_ssub_C"/>
</dbReference>
<evidence type="ECO:0000313" key="2">
    <source>
        <dbReference type="EMBL" id="CAK9185144.1"/>
    </source>
</evidence>
<accession>A0ABC8UVT5</accession>
<evidence type="ECO:0000313" key="3">
    <source>
        <dbReference type="Proteomes" id="UP001642360"/>
    </source>
</evidence>
<reference evidence="2 3" key="1">
    <citation type="submission" date="2024-02" db="EMBL/GenBank/DDBJ databases">
        <authorList>
            <person name="Vignale AGUSTIN F."/>
            <person name="Sosa J E."/>
            <person name="Modenutti C."/>
        </authorList>
    </citation>
    <scope>NUCLEOTIDE SEQUENCE [LARGE SCALE GENOMIC DNA]</scope>
</reference>
<keyword evidence="3" id="KW-1185">Reference proteome</keyword>
<evidence type="ECO:0000256" key="1">
    <source>
        <dbReference type="PIRSR" id="PIRSR600101-2"/>
    </source>
</evidence>
<feature type="binding site" evidence="1">
    <location>
        <position position="36"/>
    </location>
    <ligand>
        <name>L-glutamate</name>
        <dbReference type="ChEBI" id="CHEBI:29985"/>
    </ligand>
</feature>
<dbReference type="EMBL" id="CAUOFW020009191">
    <property type="protein sequence ID" value="CAK9185144.1"/>
    <property type="molecule type" value="Genomic_DNA"/>
</dbReference>